<dbReference type="AlphaFoldDB" id="A0A543AB50"/>
<keyword evidence="6 10" id="KW-0784">Thiamine biosynthesis</keyword>
<evidence type="ECO:0000256" key="3">
    <source>
        <dbReference type="ARBA" id="ARBA00022679"/>
    </source>
</evidence>
<keyword evidence="3 10" id="KW-0808">Transferase</keyword>
<dbReference type="InterPro" id="IPR013785">
    <property type="entry name" value="Aldolase_TIM"/>
</dbReference>
<feature type="binding site" evidence="10">
    <location>
        <position position="113"/>
    </location>
    <ligand>
        <name>4-amino-2-methyl-5-(diphosphooxymethyl)pyrimidine</name>
        <dbReference type="ChEBI" id="CHEBI:57841"/>
    </ligand>
</feature>
<evidence type="ECO:0000256" key="6">
    <source>
        <dbReference type="ARBA" id="ARBA00022977"/>
    </source>
</evidence>
<name>A0A543AB50_9ACTN</name>
<dbReference type="GO" id="GO:0009229">
    <property type="term" value="P:thiamine diphosphate biosynthetic process"/>
    <property type="evidence" value="ECO:0007669"/>
    <property type="project" value="UniProtKB-UniRule"/>
</dbReference>
<feature type="binding site" evidence="10">
    <location>
        <position position="142"/>
    </location>
    <ligand>
        <name>4-amino-2-methyl-5-(diphosphooxymethyl)pyrimidine</name>
        <dbReference type="ChEBI" id="CHEBI:57841"/>
    </ligand>
</feature>
<comment type="cofactor">
    <cofactor evidence="10">
        <name>Mg(2+)</name>
        <dbReference type="ChEBI" id="CHEBI:18420"/>
    </cofactor>
    <text evidence="10">Binds 1 Mg(2+) ion per subunit.</text>
</comment>
<dbReference type="HAMAP" id="MF_00097">
    <property type="entry name" value="TMP_synthase"/>
    <property type="match status" value="1"/>
</dbReference>
<evidence type="ECO:0000313" key="12">
    <source>
        <dbReference type="EMBL" id="TQL69831.1"/>
    </source>
</evidence>
<proteinExistence type="inferred from homology"/>
<dbReference type="InterPro" id="IPR034291">
    <property type="entry name" value="TMP_synthase"/>
</dbReference>
<evidence type="ECO:0000256" key="9">
    <source>
        <dbReference type="ARBA" id="ARBA00047883"/>
    </source>
</evidence>
<feature type="binding site" evidence="10">
    <location>
        <position position="71"/>
    </location>
    <ligand>
        <name>4-amino-2-methyl-5-(diphosphooxymethyl)pyrimidine</name>
        <dbReference type="ChEBI" id="CHEBI:57841"/>
    </ligand>
</feature>
<evidence type="ECO:0000256" key="7">
    <source>
        <dbReference type="ARBA" id="ARBA00047334"/>
    </source>
</evidence>
<gene>
    <name evidence="10" type="primary">thiE</name>
    <name evidence="12" type="ORF">FB381_3748</name>
</gene>
<accession>A0A543AB50</accession>
<comment type="catalytic activity">
    <reaction evidence="8 10">
        <text>2-(2-carboxy-4-methylthiazol-5-yl)ethyl phosphate + 4-amino-2-methyl-5-(diphosphooxymethyl)pyrimidine + 2 H(+) = thiamine phosphate + CO2 + diphosphate</text>
        <dbReference type="Rhea" id="RHEA:47848"/>
        <dbReference type="ChEBI" id="CHEBI:15378"/>
        <dbReference type="ChEBI" id="CHEBI:16526"/>
        <dbReference type="ChEBI" id="CHEBI:33019"/>
        <dbReference type="ChEBI" id="CHEBI:37575"/>
        <dbReference type="ChEBI" id="CHEBI:57841"/>
        <dbReference type="ChEBI" id="CHEBI:62890"/>
        <dbReference type="EC" id="2.5.1.3"/>
    </reaction>
</comment>
<keyword evidence="5 10" id="KW-0460">Magnesium</keyword>
<dbReference type="PANTHER" id="PTHR20857">
    <property type="entry name" value="THIAMINE-PHOSPHATE PYROPHOSPHORYLASE"/>
    <property type="match status" value="1"/>
</dbReference>
<dbReference type="GO" id="GO:0000287">
    <property type="term" value="F:magnesium ion binding"/>
    <property type="evidence" value="ECO:0007669"/>
    <property type="project" value="UniProtKB-UniRule"/>
</dbReference>
<dbReference type="Gene3D" id="3.20.20.70">
    <property type="entry name" value="Aldolase class I"/>
    <property type="match status" value="1"/>
</dbReference>
<keyword evidence="4 10" id="KW-0479">Metal-binding</keyword>
<dbReference type="GO" id="GO:0009228">
    <property type="term" value="P:thiamine biosynthetic process"/>
    <property type="evidence" value="ECO:0007669"/>
    <property type="project" value="UniProtKB-KW"/>
</dbReference>
<dbReference type="CDD" id="cd00564">
    <property type="entry name" value="TMP_TenI"/>
    <property type="match status" value="1"/>
</dbReference>
<evidence type="ECO:0000259" key="11">
    <source>
        <dbReference type="Pfam" id="PF02581"/>
    </source>
</evidence>
<dbReference type="Proteomes" id="UP000320209">
    <property type="component" value="Unassembled WGS sequence"/>
</dbReference>
<evidence type="ECO:0000256" key="8">
    <source>
        <dbReference type="ARBA" id="ARBA00047851"/>
    </source>
</evidence>
<dbReference type="SUPFAM" id="SSF51391">
    <property type="entry name" value="Thiamin phosphate synthase"/>
    <property type="match status" value="1"/>
</dbReference>
<organism evidence="12 13">
    <name type="scientific">Nocardioides albertanoniae</name>
    <dbReference type="NCBI Taxonomy" id="1175486"/>
    <lineage>
        <taxon>Bacteria</taxon>
        <taxon>Bacillati</taxon>
        <taxon>Actinomycetota</taxon>
        <taxon>Actinomycetes</taxon>
        <taxon>Propionibacteriales</taxon>
        <taxon>Nocardioidaceae</taxon>
        <taxon>Nocardioides</taxon>
    </lineage>
</organism>
<evidence type="ECO:0000256" key="2">
    <source>
        <dbReference type="ARBA" id="ARBA00005165"/>
    </source>
</evidence>
<evidence type="ECO:0000256" key="10">
    <source>
        <dbReference type="HAMAP-Rule" id="MF_00097"/>
    </source>
</evidence>
<sequence length="209" mass="20769">MPAKEVKALLLPRIFALVSATDDLTLLPAFAELGIDGFQVRDKTATTRELLALTASVIERVEAYAACVIVDDRLDVALAAGAAGVHLGASDLPVADARRIADAASPGLVVGATCRDRAAVEAAAADGADYAGFGPVFATSSKAGLPDPLGVSAVSDAAGVLPLIAIGGISASSAAEVRAAGAHGVAVIGGLWRPPDPLLAAKELVEAVG</sequence>
<dbReference type="PANTHER" id="PTHR20857:SF15">
    <property type="entry name" value="THIAMINE-PHOSPHATE SYNTHASE"/>
    <property type="match status" value="1"/>
</dbReference>
<comment type="pathway">
    <text evidence="2 10">Cofactor biosynthesis; thiamine diphosphate biosynthesis; thiamine phosphate from 4-amino-2-methyl-5-diphosphomethylpyrimidine and 4-methyl-5-(2-phosphoethyl)-thiazole: step 1/1.</text>
</comment>
<dbReference type="InterPro" id="IPR022998">
    <property type="entry name" value="ThiamineP_synth_TenI"/>
</dbReference>
<dbReference type="InterPro" id="IPR036206">
    <property type="entry name" value="ThiamineP_synth_sf"/>
</dbReference>
<feature type="domain" description="Thiamine phosphate synthase/TenI" evidence="11">
    <location>
        <begin position="22"/>
        <end position="190"/>
    </location>
</feature>
<evidence type="ECO:0000256" key="1">
    <source>
        <dbReference type="ARBA" id="ARBA00003814"/>
    </source>
</evidence>
<dbReference type="Pfam" id="PF02581">
    <property type="entry name" value="TMP-TENI"/>
    <property type="match status" value="1"/>
</dbReference>
<comment type="catalytic activity">
    <reaction evidence="9 10">
        <text>2-[(2R,5Z)-2-carboxy-4-methylthiazol-5(2H)-ylidene]ethyl phosphate + 4-amino-2-methyl-5-(diphosphooxymethyl)pyrimidine + 2 H(+) = thiamine phosphate + CO2 + diphosphate</text>
        <dbReference type="Rhea" id="RHEA:47844"/>
        <dbReference type="ChEBI" id="CHEBI:15378"/>
        <dbReference type="ChEBI" id="CHEBI:16526"/>
        <dbReference type="ChEBI" id="CHEBI:33019"/>
        <dbReference type="ChEBI" id="CHEBI:37575"/>
        <dbReference type="ChEBI" id="CHEBI:57841"/>
        <dbReference type="ChEBI" id="CHEBI:62899"/>
        <dbReference type="EC" id="2.5.1.3"/>
    </reaction>
</comment>
<comment type="caution">
    <text evidence="12">The sequence shown here is derived from an EMBL/GenBank/DDBJ whole genome shotgun (WGS) entry which is preliminary data.</text>
</comment>
<evidence type="ECO:0000256" key="5">
    <source>
        <dbReference type="ARBA" id="ARBA00022842"/>
    </source>
</evidence>
<protein>
    <recommendedName>
        <fullName evidence="10">Thiamine-phosphate synthase</fullName>
        <shortName evidence="10">TP synthase</shortName>
        <shortName evidence="10">TPS</shortName>
        <ecNumber evidence="10">2.5.1.3</ecNumber>
    </recommendedName>
    <alternativeName>
        <fullName evidence="10">Thiamine-phosphate pyrophosphorylase</fullName>
        <shortName evidence="10">TMP pyrophosphorylase</shortName>
        <shortName evidence="10">TMP-PPase</shortName>
    </alternativeName>
</protein>
<comment type="similarity">
    <text evidence="10">Belongs to the thiamine-phosphate synthase family.</text>
</comment>
<comment type="caution">
    <text evidence="10">Lacks conserved residue(s) required for the propagation of feature annotation.</text>
</comment>
<dbReference type="UniPathway" id="UPA00060">
    <property type="reaction ID" value="UER00141"/>
</dbReference>
<feature type="binding site" evidence="10">
    <location>
        <position position="91"/>
    </location>
    <ligand>
        <name>Mg(2+)</name>
        <dbReference type="ChEBI" id="CHEBI:18420"/>
    </ligand>
</feature>
<dbReference type="EMBL" id="VFOV01000001">
    <property type="protein sequence ID" value="TQL69831.1"/>
    <property type="molecule type" value="Genomic_DNA"/>
</dbReference>
<feature type="binding site" evidence="10">
    <location>
        <begin position="39"/>
        <end position="43"/>
    </location>
    <ligand>
        <name>4-amino-2-methyl-5-(diphosphooxymethyl)pyrimidine</name>
        <dbReference type="ChEBI" id="CHEBI:57841"/>
    </ligand>
</feature>
<comment type="function">
    <text evidence="1 10">Condenses 4-methyl-5-(beta-hydroxyethyl)thiazole monophosphate (THZ-P) and 2-methyl-4-amino-5-hydroxymethyl pyrimidine pyrophosphate (HMP-PP) to form thiamine monophosphate (TMP).</text>
</comment>
<evidence type="ECO:0000256" key="4">
    <source>
        <dbReference type="ARBA" id="ARBA00022723"/>
    </source>
</evidence>
<keyword evidence="13" id="KW-1185">Reference proteome</keyword>
<dbReference type="GO" id="GO:0004789">
    <property type="term" value="F:thiamine-phosphate diphosphorylase activity"/>
    <property type="evidence" value="ECO:0007669"/>
    <property type="project" value="UniProtKB-UniRule"/>
</dbReference>
<dbReference type="GO" id="GO:0005737">
    <property type="term" value="C:cytoplasm"/>
    <property type="evidence" value="ECO:0007669"/>
    <property type="project" value="TreeGrafter"/>
</dbReference>
<evidence type="ECO:0000313" key="13">
    <source>
        <dbReference type="Proteomes" id="UP000320209"/>
    </source>
</evidence>
<feature type="binding site" evidence="10">
    <location>
        <position position="168"/>
    </location>
    <ligand>
        <name>2-[(2R,5Z)-2-carboxy-4-methylthiazol-5(2H)-ylidene]ethyl phosphate</name>
        <dbReference type="ChEBI" id="CHEBI:62899"/>
    </ligand>
</feature>
<reference evidence="12 13" key="1">
    <citation type="submission" date="2019-06" db="EMBL/GenBank/DDBJ databases">
        <title>Sequencing the genomes of 1000 actinobacteria strains.</title>
        <authorList>
            <person name="Klenk H.-P."/>
        </authorList>
    </citation>
    <scope>NUCLEOTIDE SEQUENCE [LARGE SCALE GENOMIC DNA]</scope>
    <source>
        <strain evidence="12 13">DSM 25218</strain>
    </source>
</reference>
<comment type="catalytic activity">
    <reaction evidence="7 10">
        <text>4-methyl-5-(2-phosphooxyethyl)-thiazole + 4-amino-2-methyl-5-(diphosphooxymethyl)pyrimidine + H(+) = thiamine phosphate + diphosphate</text>
        <dbReference type="Rhea" id="RHEA:22328"/>
        <dbReference type="ChEBI" id="CHEBI:15378"/>
        <dbReference type="ChEBI" id="CHEBI:33019"/>
        <dbReference type="ChEBI" id="CHEBI:37575"/>
        <dbReference type="ChEBI" id="CHEBI:57841"/>
        <dbReference type="ChEBI" id="CHEBI:58296"/>
        <dbReference type="EC" id="2.5.1.3"/>
    </reaction>
</comment>
<feature type="binding site" evidence="10">
    <location>
        <begin position="139"/>
        <end position="141"/>
    </location>
    <ligand>
        <name>2-[(2R,5Z)-2-carboxy-4-methylthiazol-5(2H)-ylidene]ethyl phosphate</name>
        <dbReference type="ChEBI" id="CHEBI:62899"/>
    </ligand>
</feature>
<feature type="binding site" evidence="10">
    <location>
        <position position="72"/>
    </location>
    <ligand>
        <name>Mg(2+)</name>
        <dbReference type="ChEBI" id="CHEBI:18420"/>
    </ligand>
</feature>
<dbReference type="EC" id="2.5.1.3" evidence="10"/>